<gene>
    <name evidence="22" type="ORF">JRQ81_008710</name>
</gene>
<keyword evidence="12" id="KW-0521">NADP</keyword>
<evidence type="ECO:0000256" key="16">
    <source>
        <dbReference type="ARBA" id="ARBA00048342"/>
    </source>
</evidence>
<sequence>MEASGVAPIRAQYLSTKEDFHAYLDREGKPLPNKDGDEHDGTEKDAAGDVPEPPAKLQKLEESQTEAPPDGPHQDAAGTGRKRARGQNKGRPRMKPTDYEKQRLCLSVVQDCAEKCFMGPRCRFVHDVKEYLAQKPPDLGARCVLYETFGRCVYGAACRFAGAHLGEDLKNLVNPELLKEWEGKAVARNHLSKDLQHQLRKKTFPFPASQEYLSRLATLNRAKRAGSRGQADPVEPPDDAGRIGSRWRGRRGP</sequence>
<dbReference type="Proteomes" id="UP001142489">
    <property type="component" value="Unassembled WGS sequence"/>
</dbReference>
<keyword evidence="7" id="KW-0819">tRNA processing</keyword>
<dbReference type="GO" id="GO:0006397">
    <property type="term" value="P:mRNA processing"/>
    <property type="evidence" value="ECO:0007669"/>
    <property type="project" value="UniProtKB-KW"/>
</dbReference>
<comment type="cofactor">
    <cofactor evidence="1">
        <name>FMN</name>
        <dbReference type="ChEBI" id="CHEBI:58210"/>
    </cofactor>
</comment>
<evidence type="ECO:0000256" key="4">
    <source>
        <dbReference type="ARBA" id="ARBA00022630"/>
    </source>
</evidence>
<dbReference type="InterPro" id="IPR031535">
    <property type="entry name" value="PRR22"/>
</dbReference>
<keyword evidence="4" id="KW-0285">Flavoprotein</keyword>
<feature type="domain" description="C3H1-type" evidence="21">
    <location>
        <begin position="142"/>
        <end position="167"/>
    </location>
</feature>
<dbReference type="EMBL" id="JAPFRF010000018">
    <property type="protein sequence ID" value="KAJ7308192.1"/>
    <property type="molecule type" value="Genomic_DNA"/>
</dbReference>
<feature type="compositionally biased region" description="Basic and acidic residues" evidence="20">
    <location>
        <begin position="24"/>
        <end position="47"/>
    </location>
</feature>
<keyword evidence="23" id="KW-1185">Reference proteome</keyword>
<evidence type="ECO:0000256" key="19">
    <source>
        <dbReference type="PROSITE-ProRule" id="PRU00723"/>
    </source>
</evidence>
<reference evidence="22" key="1">
    <citation type="journal article" date="2023" name="DNA Res.">
        <title>Chromosome-level genome assembly of Phrynocephalus forsythii using third-generation DNA sequencing and Hi-C analysis.</title>
        <authorList>
            <person name="Qi Y."/>
            <person name="Zhao W."/>
            <person name="Zhao Y."/>
            <person name="Niu C."/>
            <person name="Cao S."/>
            <person name="Zhang Y."/>
        </authorList>
    </citation>
    <scope>NUCLEOTIDE SEQUENCE</scope>
    <source>
        <tissue evidence="22">Muscle</tissue>
    </source>
</reference>
<dbReference type="EC" id="1.3.1.89" evidence="3"/>
<evidence type="ECO:0000256" key="18">
    <source>
        <dbReference type="ARBA" id="ARBA00049513"/>
    </source>
</evidence>
<keyword evidence="13" id="KW-0560">Oxidoreductase</keyword>
<evidence type="ECO:0000256" key="15">
    <source>
        <dbReference type="ARBA" id="ARBA00048266"/>
    </source>
</evidence>
<dbReference type="GO" id="GO:0008270">
    <property type="term" value="F:zinc ion binding"/>
    <property type="evidence" value="ECO:0007669"/>
    <property type="project" value="UniProtKB-KW"/>
</dbReference>
<comment type="catalytic activity">
    <reaction evidence="17">
        <text>a 5,6-dihydrouridine in mRNA + NADP(+) = a uridine in mRNA + NADPH + H(+)</text>
        <dbReference type="Rhea" id="RHEA:69855"/>
        <dbReference type="Rhea" id="RHEA-COMP:14658"/>
        <dbReference type="Rhea" id="RHEA-COMP:17789"/>
        <dbReference type="ChEBI" id="CHEBI:15378"/>
        <dbReference type="ChEBI" id="CHEBI:57783"/>
        <dbReference type="ChEBI" id="CHEBI:58349"/>
        <dbReference type="ChEBI" id="CHEBI:65315"/>
        <dbReference type="ChEBI" id="CHEBI:74443"/>
    </reaction>
    <physiologicalReaction direction="right-to-left" evidence="17">
        <dbReference type="Rhea" id="RHEA:69857"/>
    </physiologicalReaction>
</comment>
<dbReference type="GO" id="GO:0102265">
    <property type="term" value="F:tRNA-dihydrouridine47 synthase activity"/>
    <property type="evidence" value="ECO:0007669"/>
    <property type="project" value="UniProtKB-EC"/>
</dbReference>
<comment type="catalytic activity">
    <reaction evidence="18">
        <text>5,6-dihydrouridine(47) in tRNA + NADP(+) = uridine(47) in tRNA + NADPH + H(+)</text>
        <dbReference type="Rhea" id="RHEA:53360"/>
        <dbReference type="Rhea" id="RHEA-COMP:13539"/>
        <dbReference type="Rhea" id="RHEA-COMP:13540"/>
        <dbReference type="ChEBI" id="CHEBI:15378"/>
        <dbReference type="ChEBI" id="CHEBI:57783"/>
        <dbReference type="ChEBI" id="CHEBI:58349"/>
        <dbReference type="ChEBI" id="CHEBI:65315"/>
        <dbReference type="ChEBI" id="CHEBI:74443"/>
        <dbReference type="EC" id="1.3.1.89"/>
    </reaction>
    <physiologicalReaction direction="right-to-left" evidence="18">
        <dbReference type="Rhea" id="RHEA:53362"/>
    </physiologicalReaction>
</comment>
<dbReference type="FunFam" id="4.10.1000.10:FF:000029">
    <property type="entry name" value="tRNA-dihydrouridine(47) synthase [NAD(P)(+)]"/>
    <property type="match status" value="1"/>
</dbReference>
<dbReference type="PROSITE" id="PS50103">
    <property type="entry name" value="ZF_C3H1"/>
    <property type="match status" value="2"/>
</dbReference>
<feature type="domain" description="C3H1-type" evidence="21">
    <location>
        <begin position="99"/>
        <end position="129"/>
    </location>
</feature>
<evidence type="ECO:0000256" key="13">
    <source>
        <dbReference type="ARBA" id="ARBA00023002"/>
    </source>
</evidence>
<evidence type="ECO:0000256" key="12">
    <source>
        <dbReference type="ARBA" id="ARBA00022857"/>
    </source>
</evidence>
<comment type="caution">
    <text evidence="22">The sequence shown here is derived from an EMBL/GenBank/DDBJ whole genome shotgun (WGS) entry which is preliminary data.</text>
</comment>
<feature type="compositionally biased region" description="Basic residues" evidence="20">
    <location>
        <begin position="80"/>
        <end position="94"/>
    </location>
</feature>
<dbReference type="Gene3D" id="4.10.1000.10">
    <property type="entry name" value="Zinc finger, CCCH-type"/>
    <property type="match status" value="1"/>
</dbReference>
<dbReference type="AlphaFoldDB" id="A0A9Q0XB20"/>
<protein>
    <recommendedName>
        <fullName evidence="3">tRNA-dihydrouridine(47) synthase [NAD(P)(+)]</fullName>
        <ecNumber evidence="3">1.3.1.89</ecNumber>
    </recommendedName>
</protein>
<feature type="region of interest" description="Disordered" evidence="20">
    <location>
        <begin position="223"/>
        <end position="253"/>
    </location>
</feature>
<evidence type="ECO:0000256" key="8">
    <source>
        <dbReference type="ARBA" id="ARBA00022723"/>
    </source>
</evidence>
<dbReference type="InterPro" id="IPR000571">
    <property type="entry name" value="Znf_CCCH"/>
</dbReference>
<feature type="zinc finger region" description="C3H1-type" evidence="19">
    <location>
        <begin position="99"/>
        <end position="129"/>
    </location>
</feature>
<evidence type="ECO:0000256" key="17">
    <source>
        <dbReference type="ARBA" id="ARBA00049447"/>
    </source>
</evidence>
<evidence type="ECO:0000256" key="2">
    <source>
        <dbReference type="ARBA" id="ARBA00005451"/>
    </source>
</evidence>
<keyword evidence="6" id="KW-0507">mRNA processing</keyword>
<evidence type="ECO:0000256" key="7">
    <source>
        <dbReference type="ARBA" id="ARBA00022694"/>
    </source>
</evidence>
<evidence type="ECO:0000256" key="10">
    <source>
        <dbReference type="ARBA" id="ARBA00022771"/>
    </source>
</evidence>
<evidence type="ECO:0000259" key="21">
    <source>
        <dbReference type="PROSITE" id="PS50103"/>
    </source>
</evidence>
<evidence type="ECO:0000256" key="14">
    <source>
        <dbReference type="ARBA" id="ARBA00023027"/>
    </source>
</evidence>
<keyword evidence="9" id="KW-0677">Repeat</keyword>
<evidence type="ECO:0000256" key="5">
    <source>
        <dbReference type="ARBA" id="ARBA00022643"/>
    </source>
</evidence>
<comment type="catalytic activity">
    <reaction evidence="16">
        <text>a 5,6-dihydrouridine in mRNA + NAD(+) = a uridine in mRNA + NADH + H(+)</text>
        <dbReference type="Rhea" id="RHEA:69851"/>
        <dbReference type="Rhea" id="RHEA-COMP:14658"/>
        <dbReference type="Rhea" id="RHEA-COMP:17789"/>
        <dbReference type="ChEBI" id="CHEBI:15378"/>
        <dbReference type="ChEBI" id="CHEBI:57540"/>
        <dbReference type="ChEBI" id="CHEBI:57945"/>
        <dbReference type="ChEBI" id="CHEBI:65315"/>
        <dbReference type="ChEBI" id="CHEBI:74443"/>
    </reaction>
    <physiologicalReaction direction="right-to-left" evidence="16">
        <dbReference type="Rhea" id="RHEA:69853"/>
    </physiologicalReaction>
</comment>
<evidence type="ECO:0000256" key="6">
    <source>
        <dbReference type="ARBA" id="ARBA00022664"/>
    </source>
</evidence>
<keyword evidence="5" id="KW-0288">FMN</keyword>
<feature type="region of interest" description="Disordered" evidence="20">
    <location>
        <begin position="24"/>
        <end position="97"/>
    </location>
</feature>
<evidence type="ECO:0000256" key="1">
    <source>
        <dbReference type="ARBA" id="ARBA00001917"/>
    </source>
</evidence>
<comment type="similarity">
    <text evidence="2">Belongs to the Dus family. Dus3 subfamily.</text>
</comment>
<proteinExistence type="inferred from homology"/>
<evidence type="ECO:0000256" key="11">
    <source>
        <dbReference type="ARBA" id="ARBA00022833"/>
    </source>
</evidence>
<dbReference type="PANTHER" id="PTHR37871">
    <property type="entry name" value="PROLINE-RICH PROTEIN 22"/>
    <property type="match status" value="1"/>
</dbReference>
<evidence type="ECO:0000256" key="20">
    <source>
        <dbReference type="SAM" id="MobiDB-lite"/>
    </source>
</evidence>
<dbReference type="PANTHER" id="PTHR37871:SF1">
    <property type="entry name" value="PROLINE-RICH PROTEIN 22"/>
    <property type="match status" value="1"/>
</dbReference>
<accession>A0A9Q0XB20</accession>
<keyword evidence="10 19" id="KW-0863">Zinc-finger</keyword>
<comment type="catalytic activity">
    <reaction evidence="15">
        <text>5,6-dihydrouridine(47) in tRNA + NAD(+) = uridine(47) in tRNA + NADH + H(+)</text>
        <dbReference type="Rhea" id="RHEA:53364"/>
        <dbReference type="Rhea" id="RHEA-COMP:13539"/>
        <dbReference type="Rhea" id="RHEA-COMP:13540"/>
        <dbReference type="ChEBI" id="CHEBI:15378"/>
        <dbReference type="ChEBI" id="CHEBI:57540"/>
        <dbReference type="ChEBI" id="CHEBI:57945"/>
        <dbReference type="ChEBI" id="CHEBI:65315"/>
        <dbReference type="ChEBI" id="CHEBI:74443"/>
        <dbReference type="EC" id="1.3.1.89"/>
    </reaction>
    <physiologicalReaction direction="right-to-left" evidence="15">
        <dbReference type="Rhea" id="RHEA:53366"/>
    </physiologicalReaction>
</comment>
<keyword evidence="8 19" id="KW-0479">Metal-binding</keyword>
<name>A0A9Q0XB20_9SAUR</name>
<evidence type="ECO:0000313" key="23">
    <source>
        <dbReference type="Proteomes" id="UP001142489"/>
    </source>
</evidence>
<evidence type="ECO:0000313" key="22">
    <source>
        <dbReference type="EMBL" id="KAJ7308192.1"/>
    </source>
</evidence>
<evidence type="ECO:0000256" key="9">
    <source>
        <dbReference type="ARBA" id="ARBA00022737"/>
    </source>
</evidence>
<keyword evidence="11 19" id="KW-0862">Zinc</keyword>
<keyword evidence="14" id="KW-0520">NAD</keyword>
<feature type="zinc finger region" description="C3H1-type" evidence="19">
    <location>
        <begin position="142"/>
        <end position="167"/>
    </location>
</feature>
<dbReference type="OrthoDB" id="259935at2759"/>
<organism evidence="22 23">
    <name type="scientific">Phrynocephalus forsythii</name>
    <dbReference type="NCBI Taxonomy" id="171643"/>
    <lineage>
        <taxon>Eukaryota</taxon>
        <taxon>Metazoa</taxon>
        <taxon>Chordata</taxon>
        <taxon>Craniata</taxon>
        <taxon>Vertebrata</taxon>
        <taxon>Euteleostomi</taxon>
        <taxon>Lepidosauria</taxon>
        <taxon>Squamata</taxon>
        <taxon>Bifurcata</taxon>
        <taxon>Unidentata</taxon>
        <taxon>Episquamata</taxon>
        <taxon>Toxicofera</taxon>
        <taxon>Iguania</taxon>
        <taxon>Acrodonta</taxon>
        <taxon>Agamidae</taxon>
        <taxon>Agaminae</taxon>
        <taxon>Phrynocephalus</taxon>
    </lineage>
</organism>
<dbReference type="Pfam" id="PF25585">
    <property type="entry name" value="zf-CCCH_DUS3L"/>
    <property type="match status" value="2"/>
</dbReference>
<evidence type="ECO:0000256" key="3">
    <source>
        <dbReference type="ARBA" id="ARBA00012376"/>
    </source>
</evidence>